<dbReference type="EMBL" id="DACTBT010000018">
    <property type="protein sequence ID" value="HAT4299047.1"/>
    <property type="molecule type" value="Genomic_DNA"/>
</dbReference>
<reference evidence="2" key="1">
    <citation type="journal article" date="2018" name="Genome Biol.">
        <title>SKESA: strategic k-mer extension for scrupulous assemblies.</title>
        <authorList>
            <person name="Souvorov A."/>
            <person name="Agarwala R."/>
            <person name="Lipman D.J."/>
        </authorList>
    </citation>
    <scope>NUCLEOTIDE SEQUENCE</scope>
    <source>
        <strain evidence="2">C25</strain>
    </source>
</reference>
<evidence type="ECO:0000256" key="1">
    <source>
        <dbReference type="SAM" id="MobiDB-lite"/>
    </source>
</evidence>
<reference evidence="2" key="2">
    <citation type="submission" date="2020-07" db="EMBL/GenBank/DDBJ databases">
        <authorList>
            <consortium name="NCBI Pathogen Detection Project"/>
        </authorList>
    </citation>
    <scope>NUCLEOTIDE SEQUENCE</scope>
    <source>
        <strain evidence="2">C25</strain>
    </source>
</reference>
<dbReference type="NCBIfam" id="TIGR01558">
    <property type="entry name" value="sm_term_P27"/>
    <property type="match status" value="1"/>
</dbReference>
<proteinExistence type="predicted"/>
<name>A0AAN5NAV5_CLOPF</name>
<sequence>MARPRKTVDTMSKHLTKEERENRKLEEERLKGGSNKINPPDNLTKDQRKFFRYIVRELSEANILTNLDVFILEKTSICLDRIRQAEDKLNEDIFNKEALKVKDSYTKEFFRCCNELSLSPQSRAKLAGINLQAKANAEDPVLKALKGDDDN</sequence>
<evidence type="ECO:0000313" key="3">
    <source>
        <dbReference type="Proteomes" id="UP000855421"/>
    </source>
</evidence>
<gene>
    <name evidence="2" type="ORF">I9063_002432</name>
</gene>
<dbReference type="Proteomes" id="UP000855421">
    <property type="component" value="Unassembled WGS sequence"/>
</dbReference>
<dbReference type="InterPro" id="IPR006448">
    <property type="entry name" value="Phage_term_ssu_P27"/>
</dbReference>
<feature type="region of interest" description="Disordered" evidence="1">
    <location>
        <begin position="1"/>
        <end position="41"/>
    </location>
</feature>
<evidence type="ECO:0000313" key="2">
    <source>
        <dbReference type="EMBL" id="HAT4299047.1"/>
    </source>
</evidence>
<dbReference type="Pfam" id="PF05119">
    <property type="entry name" value="Terminase_4"/>
    <property type="match status" value="1"/>
</dbReference>
<dbReference type="AlphaFoldDB" id="A0AAN5NAV5"/>
<comment type="caution">
    <text evidence="2">The sequence shown here is derived from an EMBL/GenBank/DDBJ whole genome shotgun (WGS) entry which is preliminary data.</text>
</comment>
<accession>A0AAN5NAV5</accession>
<protein>
    <submittedName>
        <fullName evidence="2">Phage terminase small subunit P27 family</fullName>
    </submittedName>
</protein>
<organism evidence="2 3">
    <name type="scientific">Clostridium perfringens</name>
    <dbReference type="NCBI Taxonomy" id="1502"/>
    <lineage>
        <taxon>Bacteria</taxon>
        <taxon>Bacillati</taxon>
        <taxon>Bacillota</taxon>
        <taxon>Clostridia</taxon>
        <taxon>Eubacteriales</taxon>
        <taxon>Clostridiaceae</taxon>
        <taxon>Clostridium</taxon>
    </lineage>
</organism>
<feature type="compositionally biased region" description="Basic and acidic residues" evidence="1">
    <location>
        <begin position="1"/>
        <end position="31"/>
    </location>
</feature>
<dbReference type="RefSeq" id="WP_283705247.1">
    <property type="nucleotide sequence ID" value="NZ_CATNXU010000001.1"/>
</dbReference>